<keyword evidence="3" id="KW-0597">Phosphoprotein</keyword>
<dbReference type="EMBL" id="PDYF01000008">
    <property type="protein sequence ID" value="PHU35913.1"/>
    <property type="molecule type" value="Genomic_DNA"/>
</dbReference>
<dbReference type="Pfam" id="PF00672">
    <property type="entry name" value="HAMP"/>
    <property type="match status" value="1"/>
</dbReference>
<keyword evidence="4" id="KW-0808">Transferase</keyword>
<dbReference type="InterPro" id="IPR050640">
    <property type="entry name" value="Bact_2-comp_sensor_kinase"/>
</dbReference>
<evidence type="ECO:0000256" key="4">
    <source>
        <dbReference type="ARBA" id="ARBA00022679"/>
    </source>
</evidence>
<dbReference type="Pfam" id="PF06580">
    <property type="entry name" value="His_kinase"/>
    <property type="match status" value="1"/>
</dbReference>
<organism evidence="14 15">
    <name type="scientific">Pseudobutyrivibrio ruminis</name>
    <dbReference type="NCBI Taxonomy" id="46206"/>
    <lineage>
        <taxon>Bacteria</taxon>
        <taxon>Bacillati</taxon>
        <taxon>Bacillota</taxon>
        <taxon>Clostridia</taxon>
        <taxon>Lachnospirales</taxon>
        <taxon>Lachnospiraceae</taxon>
        <taxon>Pseudobutyrivibrio</taxon>
    </lineage>
</organism>
<dbReference type="SUPFAM" id="SSF55874">
    <property type="entry name" value="ATPase domain of HSP90 chaperone/DNA topoisomerase II/histidine kinase"/>
    <property type="match status" value="1"/>
</dbReference>
<dbReference type="InterPro" id="IPR003594">
    <property type="entry name" value="HATPase_dom"/>
</dbReference>
<keyword evidence="11" id="KW-0472">Membrane</keyword>
<proteinExistence type="predicted"/>
<evidence type="ECO:0000259" key="12">
    <source>
        <dbReference type="PROSITE" id="PS50885"/>
    </source>
</evidence>
<comment type="subcellular location">
    <subcellularLocation>
        <location evidence="1">Cell membrane</location>
        <topology evidence="1">Multi-pass membrane protein</topology>
    </subcellularLocation>
</comment>
<dbReference type="AlphaFoldDB" id="A0A2G3E8X7"/>
<keyword evidence="15" id="KW-1185">Reference proteome</keyword>
<feature type="domain" description="HAMP" evidence="12">
    <location>
        <begin position="192"/>
        <end position="245"/>
    </location>
</feature>
<reference evidence="14" key="2">
    <citation type="submission" date="2017-10" db="EMBL/GenBank/DDBJ databases">
        <authorList>
            <person name="Banno H."/>
            <person name="Chua N.-H."/>
        </authorList>
    </citation>
    <scope>NUCLEOTIDE SEQUENCE [LARGE SCALE GENOMIC DNA]</scope>
    <source>
        <strain evidence="14">JK10</strain>
        <strain evidence="13">JK626</strain>
    </source>
</reference>
<dbReference type="Proteomes" id="UP000225889">
    <property type="component" value="Unassembled WGS sequence"/>
</dbReference>
<evidence type="ECO:0000313" key="14">
    <source>
        <dbReference type="EMBL" id="PHU39752.1"/>
    </source>
</evidence>
<keyword evidence="2" id="KW-1003">Cell membrane</keyword>
<dbReference type="SMART" id="SM00304">
    <property type="entry name" value="HAMP"/>
    <property type="match status" value="1"/>
</dbReference>
<dbReference type="Pfam" id="PF02518">
    <property type="entry name" value="HATPase_c"/>
    <property type="match status" value="1"/>
</dbReference>
<dbReference type="SUPFAM" id="SSF158472">
    <property type="entry name" value="HAMP domain-like"/>
    <property type="match status" value="1"/>
</dbReference>
<evidence type="ECO:0000256" key="3">
    <source>
        <dbReference type="ARBA" id="ARBA00022553"/>
    </source>
</evidence>
<evidence type="ECO:0000256" key="5">
    <source>
        <dbReference type="ARBA" id="ARBA00022692"/>
    </source>
</evidence>
<keyword evidence="10" id="KW-0902">Two-component regulatory system</keyword>
<dbReference type="PANTHER" id="PTHR34220:SF11">
    <property type="entry name" value="SENSOR PROTEIN KINASE HPTS"/>
    <property type="match status" value="1"/>
</dbReference>
<dbReference type="EMBL" id="PDYH01000042">
    <property type="protein sequence ID" value="PHU39752.1"/>
    <property type="molecule type" value="Genomic_DNA"/>
</dbReference>
<evidence type="ECO:0000313" key="13">
    <source>
        <dbReference type="EMBL" id="PHU35913.1"/>
    </source>
</evidence>
<dbReference type="STRING" id="46206.SAMN02910377_00161"/>
<reference evidence="14" key="1">
    <citation type="submission" date="2017-10" db="EMBL/GenBank/DDBJ databases">
        <title>Resolving the taxonomy of Roseburia spp., Eubacterium rectale and Agathobacter spp. through phylogenomic analysis.</title>
        <authorList>
            <person name="Sheridan P.O."/>
            <person name="Walker A.W."/>
            <person name="Duncan S.H."/>
            <person name="Scott K.P."/>
            <person name="Toole P.W.O."/>
            <person name="Luis P."/>
            <person name="Flint H.J."/>
        </authorList>
    </citation>
    <scope>NUCLEOTIDE SEQUENCE [LARGE SCALE GENOMIC DNA]</scope>
    <source>
        <strain evidence="14">JK10</strain>
        <strain evidence="13">JK626</strain>
    </source>
</reference>
<comment type="caution">
    <text evidence="14">The sequence shown here is derived from an EMBL/GenBank/DDBJ whole genome shotgun (WGS) entry which is preliminary data.</text>
</comment>
<dbReference type="CDD" id="cd06225">
    <property type="entry name" value="HAMP"/>
    <property type="match status" value="1"/>
</dbReference>
<accession>A0A2G3E8X7</accession>
<evidence type="ECO:0000256" key="9">
    <source>
        <dbReference type="ARBA" id="ARBA00022989"/>
    </source>
</evidence>
<dbReference type="GO" id="GO:0005886">
    <property type="term" value="C:plasma membrane"/>
    <property type="evidence" value="ECO:0007669"/>
    <property type="project" value="UniProtKB-SubCell"/>
</dbReference>
<dbReference type="GO" id="GO:0005524">
    <property type="term" value="F:ATP binding"/>
    <property type="evidence" value="ECO:0007669"/>
    <property type="project" value="UniProtKB-KW"/>
</dbReference>
<dbReference type="Gene3D" id="3.30.565.10">
    <property type="entry name" value="Histidine kinase-like ATPase, C-terminal domain"/>
    <property type="match status" value="1"/>
</dbReference>
<protein>
    <submittedName>
        <fullName evidence="14">Two-component sensor histidine kinase</fullName>
    </submittedName>
</protein>
<dbReference type="Proteomes" id="UP000224317">
    <property type="component" value="Unassembled WGS sequence"/>
</dbReference>
<keyword evidence="9" id="KW-1133">Transmembrane helix</keyword>
<evidence type="ECO:0000256" key="1">
    <source>
        <dbReference type="ARBA" id="ARBA00004651"/>
    </source>
</evidence>
<dbReference type="SMART" id="SM00387">
    <property type="entry name" value="HATPase_c"/>
    <property type="match status" value="1"/>
</dbReference>
<dbReference type="GO" id="GO:0000155">
    <property type="term" value="F:phosphorelay sensor kinase activity"/>
    <property type="evidence" value="ECO:0007669"/>
    <property type="project" value="InterPro"/>
</dbReference>
<evidence type="ECO:0000256" key="8">
    <source>
        <dbReference type="ARBA" id="ARBA00022840"/>
    </source>
</evidence>
<dbReference type="PROSITE" id="PS50885">
    <property type="entry name" value="HAMP"/>
    <property type="match status" value="1"/>
</dbReference>
<keyword evidence="8" id="KW-0067">ATP-binding</keyword>
<keyword evidence="7 14" id="KW-0418">Kinase</keyword>
<dbReference type="InterPro" id="IPR010559">
    <property type="entry name" value="Sig_transdc_His_kin_internal"/>
</dbReference>
<gene>
    <name evidence="14" type="ORF">CSX00_10370</name>
    <name evidence="13" type="ORF">CSX01_04300</name>
</gene>
<keyword evidence="5" id="KW-0812">Transmembrane</keyword>
<evidence type="ECO:0000256" key="2">
    <source>
        <dbReference type="ARBA" id="ARBA00022475"/>
    </source>
</evidence>
<keyword evidence="6" id="KW-0547">Nucleotide-binding</keyword>
<evidence type="ECO:0000256" key="7">
    <source>
        <dbReference type="ARBA" id="ARBA00022777"/>
    </source>
</evidence>
<evidence type="ECO:0000256" key="10">
    <source>
        <dbReference type="ARBA" id="ARBA00023012"/>
    </source>
</evidence>
<dbReference type="PANTHER" id="PTHR34220">
    <property type="entry name" value="SENSOR HISTIDINE KINASE YPDA"/>
    <property type="match status" value="1"/>
</dbReference>
<dbReference type="Gene3D" id="6.10.340.10">
    <property type="match status" value="1"/>
</dbReference>
<sequence length="478" mass="54508">MILAFCTPAILLFLVNMMLYFGTARMIDSLDAVFASNTSLNELSDCLDRVQSATTGYLDTKTSDALEQYYTYEQDYNNLVMTLSNTNDDNENRVMEKNIRNMSLNYLELTNQAIESKRGGNVEKYKTNYDEATRLHGYISKSINSLNNKQFVNNSMSYAAMMSALQTLEQLNLFTLIIIGVANLSFVVLIASTITEPLIKLSNSANRVSKGDFDIELLTVHSNDEVGVVTNAFNKMVISIREYIVKLRESMEVERRLKENELIMENHIKDAELRYLQAQINPHFLFNTLNAGAQLSMMEGAERTSNYLQRVADFFRYNIKKNKDIVTLKEEIELVDIYIYIINVRFAGEILFTKDIDESLLDVKIPRMIIQPIVENSINYGVRNVDWAKKIKLSVYSLEDYICVSIKDNGIGMDSKTIEEILEGGYTRDPSKSDSNGVGLDNCIERLNIFYERDDVLDIISEGKNKGTETILYLSKTD</sequence>
<evidence type="ECO:0000256" key="6">
    <source>
        <dbReference type="ARBA" id="ARBA00022741"/>
    </source>
</evidence>
<evidence type="ECO:0000313" key="15">
    <source>
        <dbReference type="Proteomes" id="UP000224317"/>
    </source>
</evidence>
<dbReference type="InterPro" id="IPR003660">
    <property type="entry name" value="HAMP_dom"/>
</dbReference>
<name>A0A2G3E8X7_9FIRM</name>
<dbReference type="InterPro" id="IPR036890">
    <property type="entry name" value="HATPase_C_sf"/>
</dbReference>
<evidence type="ECO:0000256" key="11">
    <source>
        <dbReference type="ARBA" id="ARBA00023136"/>
    </source>
</evidence>